<comment type="caution">
    <text evidence="2">The sequence shown here is derived from an EMBL/GenBank/DDBJ whole genome shotgun (WGS) entry which is preliminary data.</text>
</comment>
<protein>
    <recommendedName>
        <fullName evidence="4">5-bromo-4-chloroindolyl phosphate hydrolysis protein</fullName>
    </recommendedName>
</protein>
<evidence type="ECO:0000313" key="3">
    <source>
        <dbReference type="Proteomes" id="UP001519332"/>
    </source>
</evidence>
<evidence type="ECO:0000313" key="2">
    <source>
        <dbReference type="EMBL" id="MBP2319839.1"/>
    </source>
</evidence>
<reference evidence="2 3" key="1">
    <citation type="submission" date="2021-03" db="EMBL/GenBank/DDBJ databases">
        <title>Sequencing the genomes of 1000 actinobacteria strains.</title>
        <authorList>
            <person name="Klenk H.-P."/>
        </authorList>
    </citation>
    <scope>NUCLEOTIDE SEQUENCE [LARGE SCALE GENOMIC DNA]</scope>
    <source>
        <strain evidence="2 3">DSM 46670</strain>
    </source>
</reference>
<evidence type="ECO:0008006" key="4">
    <source>
        <dbReference type="Google" id="ProtNLM"/>
    </source>
</evidence>
<gene>
    <name evidence="2" type="ORF">JOF56_000224</name>
</gene>
<proteinExistence type="predicted"/>
<keyword evidence="1" id="KW-1133">Transmembrane helix</keyword>
<dbReference type="RefSeq" id="WP_307854863.1">
    <property type="nucleotide sequence ID" value="NZ_JAGINW010000001.1"/>
</dbReference>
<sequence>MKYLGSTKNLAGSALGLVGVLLYVFGGVGAYWPVVVIGLYGVGALLAPGERVRLIAASTSTETEQLRADLAVLVERAGQGRLPEGAGEFVHRIHQVLSEMLARPAAFSADPDLLHRVIRVARVDLPTSIEAYLNMPKWLARRDELLTQLDLIEFEAHQIAERFYADDINRQSDHTRYLRERAGRPEH</sequence>
<dbReference type="Proteomes" id="UP001519332">
    <property type="component" value="Unassembled WGS sequence"/>
</dbReference>
<dbReference type="EMBL" id="JAGINW010000001">
    <property type="protein sequence ID" value="MBP2319839.1"/>
    <property type="molecule type" value="Genomic_DNA"/>
</dbReference>
<keyword evidence="3" id="KW-1185">Reference proteome</keyword>
<evidence type="ECO:0000256" key="1">
    <source>
        <dbReference type="SAM" id="Phobius"/>
    </source>
</evidence>
<feature type="transmembrane region" description="Helical" evidence="1">
    <location>
        <begin position="20"/>
        <end position="46"/>
    </location>
</feature>
<organism evidence="2 3">
    <name type="scientific">Kibdelosporangium banguiense</name>
    <dbReference type="NCBI Taxonomy" id="1365924"/>
    <lineage>
        <taxon>Bacteria</taxon>
        <taxon>Bacillati</taxon>
        <taxon>Actinomycetota</taxon>
        <taxon>Actinomycetes</taxon>
        <taxon>Pseudonocardiales</taxon>
        <taxon>Pseudonocardiaceae</taxon>
        <taxon>Kibdelosporangium</taxon>
    </lineage>
</organism>
<name>A0ABS4T7D1_9PSEU</name>
<accession>A0ABS4T7D1</accession>
<keyword evidence="1" id="KW-0472">Membrane</keyword>
<keyword evidence="1" id="KW-0812">Transmembrane</keyword>